<dbReference type="RefSeq" id="XP_032810503.1">
    <property type="nucleotide sequence ID" value="XM_032954612.1"/>
</dbReference>
<sequence length="281" mass="30611">MAEQERPQALSVVTQLRDLASEPQNREVIVRDHGCLPGLVLFLDHHDADVVFSALQALRYLAESAANRERMRSELGMLLSLQNIIDKKERLHEAGSLAAEIHELLTRPAGATTAVPGGGGGGVTSRPRKGQFFLGNTNKKAKVVTLHIDGLTDGGRRSLCEDALLKVRGVISFTFQMASQRCVVRIRTELKAECLASAIAATKVMSAQQVIKNESGEEVLLSLEQCSEGLEENEELPDYLPEEESPVRQNGRAVSRVGAKKDAGGSWLSSAASFLTKSFYW</sequence>
<protein>
    <recommendedName>
        <fullName evidence="2 6">Armadillo repeat-containing protein 1</fullName>
    </recommendedName>
</protein>
<evidence type="ECO:0000256" key="2">
    <source>
        <dbReference type="ARBA" id="ARBA00013732"/>
    </source>
</evidence>
<evidence type="ECO:0000313" key="12">
    <source>
        <dbReference type="RefSeq" id="XP_032810505.1"/>
    </source>
</evidence>
<dbReference type="RefSeq" id="XP_032810506.1">
    <property type="nucleotide sequence ID" value="XM_032954615.1"/>
</dbReference>
<dbReference type="GO" id="GO:0046872">
    <property type="term" value="F:metal ion binding"/>
    <property type="evidence" value="ECO:0007669"/>
    <property type="project" value="InterPro"/>
</dbReference>
<accession>A0AAJ7T3J1</accession>
<dbReference type="RefSeq" id="XP_032810507.1">
    <property type="nucleotide sequence ID" value="XM_032954616.1"/>
</dbReference>
<evidence type="ECO:0000256" key="3">
    <source>
        <dbReference type="ARBA" id="ARBA00022787"/>
    </source>
</evidence>
<dbReference type="Proteomes" id="UP001318040">
    <property type="component" value="Chromosome 15"/>
</dbReference>
<evidence type="ECO:0000313" key="11">
    <source>
        <dbReference type="RefSeq" id="XP_032810504.1"/>
    </source>
</evidence>
<evidence type="ECO:0000256" key="4">
    <source>
        <dbReference type="ARBA" id="ARBA00023764"/>
    </source>
</evidence>
<evidence type="ECO:0000313" key="10">
    <source>
        <dbReference type="RefSeq" id="XP_032810503.1"/>
    </source>
</evidence>
<feature type="compositionally biased region" description="Acidic residues" evidence="8">
    <location>
        <begin position="234"/>
        <end position="244"/>
    </location>
</feature>
<dbReference type="SUPFAM" id="SSF55008">
    <property type="entry name" value="HMA, heavy metal-associated domain"/>
    <property type="match status" value="1"/>
</dbReference>
<dbReference type="PANTHER" id="PTHR46840:SF2">
    <property type="entry name" value="ARMADILLO REPEAT-CONTAINING PROTEIN 1"/>
    <property type="match status" value="1"/>
</dbReference>
<dbReference type="SUPFAM" id="SSF48371">
    <property type="entry name" value="ARM repeat"/>
    <property type="match status" value="1"/>
</dbReference>
<comment type="subcellular location">
    <subcellularLocation>
        <location evidence="1">Mitochondrion outer membrane</location>
    </subcellularLocation>
</comment>
<dbReference type="Gene3D" id="1.25.10.10">
    <property type="entry name" value="Leucine-rich Repeat Variant"/>
    <property type="match status" value="1"/>
</dbReference>
<dbReference type="RefSeq" id="XP_032810505.1">
    <property type="nucleotide sequence ID" value="XM_032954614.1"/>
</dbReference>
<dbReference type="InterPro" id="IPR000225">
    <property type="entry name" value="Armadillo"/>
</dbReference>
<evidence type="ECO:0000313" key="16">
    <source>
        <dbReference type="RefSeq" id="XP_032810509.1"/>
    </source>
</evidence>
<dbReference type="RefSeq" id="XP_032810508.1">
    <property type="nucleotide sequence ID" value="XM_032954617.1"/>
</dbReference>
<evidence type="ECO:0000313" key="15">
    <source>
        <dbReference type="RefSeq" id="XP_032810508.1"/>
    </source>
</evidence>
<dbReference type="InterPro" id="IPR016024">
    <property type="entry name" value="ARM-type_fold"/>
</dbReference>
<dbReference type="AlphaFoldDB" id="A0AAJ7T3J1"/>
<evidence type="ECO:0000256" key="8">
    <source>
        <dbReference type="SAM" id="MobiDB-lite"/>
    </source>
</evidence>
<keyword evidence="9" id="KW-1185">Reference proteome</keyword>
<comment type="function">
    <text evidence="4">In association with mitochondrial contact site and cristae organizing system (MICOS) complex components and mitochondrial outer membrane sorting assembly machinery (SAM) complex components may regulate mitochondrial dynamics playing a role in determining mitochondrial length, distribution and motility.</text>
</comment>
<feature type="region of interest" description="Disordered" evidence="8">
    <location>
        <begin position="234"/>
        <end position="253"/>
    </location>
</feature>
<dbReference type="RefSeq" id="XP_032810509.1">
    <property type="nucleotide sequence ID" value="XM_032954618.1"/>
</dbReference>
<dbReference type="InterPro" id="IPR011989">
    <property type="entry name" value="ARM-like"/>
</dbReference>
<dbReference type="InterPro" id="IPR016617">
    <property type="entry name" value="ARMC1"/>
</dbReference>
<reference evidence="10 11" key="1">
    <citation type="submission" date="2025-04" db="UniProtKB">
        <authorList>
            <consortium name="RefSeq"/>
        </authorList>
    </citation>
    <scope>IDENTIFICATION</scope>
    <source>
        <tissue evidence="10 11">Sperm</tissue>
    </source>
</reference>
<evidence type="ECO:0000256" key="6">
    <source>
        <dbReference type="PIRNR" id="PIRNR013899"/>
    </source>
</evidence>
<dbReference type="SMART" id="SM00185">
    <property type="entry name" value="ARM"/>
    <property type="match status" value="1"/>
</dbReference>
<evidence type="ECO:0000256" key="1">
    <source>
        <dbReference type="ARBA" id="ARBA00004294"/>
    </source>
</evidence>
<dbReference type="GO" id="GO:0005741">
    <property type="term" value="C:mitochondrial outer membrane"/>
    <property type="evidence" value="ECO:0007669"/>
    <property type="project" value="UniProtKB-SubCell"/>
</dbReference>
<evidence type="ECO:0000256" key="7">
    <source>
        <dbReference type="PROSITE-ProRule" id="PRU00259"/>
    </source>
</evidence>
<evidence type="ECO:0000313" key="14">
    <source>
        <dbReference type="RefSeq" id="XP_032810507.1"/>
    </source>
</evidence>
<evidence type="ECO:0000256" key="5">
    <source>
        <dbReference type="ARBA" id="ARBA00046478"/>
    </source>
</evidence>
<dbReference type="KEGG" id="pmrn:116942558"/>
<dbReference type="CTD" id="55156"/>
<dbReference type="Pfam" id="PF00514">
    <property type="entry name" value="Arm"/>
    <property type="match status" value="1"/>
</dbReference>
<dbReference type="PANTHER" id="PTHR46840">
    <property type="entry name" value="ARMADILLO REPEAT-CONTAINING PROTEIN 1"/>
    <property type="match status" value="1"/>
</dbReference>
<dbReference type="RefSeq" id="XP_032810504.1">
    <property type="nucleotide sequence ID" value="XM_032954613.1"/>
</dbReference>
<keyword evidence="3" id="KW-0496">Mitochondrion</keyword>
<keyword evidence="3" id="KW-0472">Membrane</keyword>
<dbReference type="InterPro" id="IPR036163">
    <property type="entry name" value="HMA_dom_sf"/>
</dbReference>
<dbReference type="PIRSF" id="PIRSF013899">
    <property type="entry name" value="UCP013899"/>
    <property type="match status" value="1"/>
</dbReference>
<dbReference type="PROSITE" id="PS50176">
    <property type="entry name" value="ARM_REPEAT"/>
    <property type="match status" value="1"/>
</dbReference>
<evidence type="ECO:0000313" key="13">
    <source>
        <dbReference type="RefSeq" id="XP_032810506.1"/>
    </source>
</evidence>
<keyword evidence="3" id="KW-1000">Mitochondrion outer membrane</keyword>
<feature type="repeat" description="ARM" evidence="7">
    <location>
        <begin position="34"/>
        <end position="76"/>
    </location>
</feature>
<gene>
    <name evidence="10 11 12 13 14 15 16" type="primary">LOC116942558</name>
</gene>
<evidence type="ECO:0000313" key="9">
    <source>
        <dbReference type="Proteomes" id="UP001318040"/>
    </source>
</evidence>
<comment type="subunit">
    <text evidence="5">Interacts with mitochondrial contact site and cristae organizing system (MICOS) complex components IMMT/MIC60 and MICOS10/MIC10. Interacts with mitochondrial outer membrane sorting assembly machinery (SAM) complex components SAMM50 and MTX1.</text>
</comment>
<organism evidence="9 11">
    <name type="scientific">Petromyzon marinus</name>
    <name type="common">Sea lamprey</name>
    <dbReference type="NCBI Taxonomy" id="7757"/>
    <lineage>
        <taxon>Eukaryota</taxon>
        <taxon>Metazoa</taxon>
        <taxon>Chordata</taxon>
        <taxon>Craniata</taxon>
        <taxon>Vertebrata</taxon>
        <taxon>Cyclostomata</taxon>
        <taxon>Hyperoartia</taxon>
        <taxon>Petromyzontiformes</taxon>
        <taxon>Petromyzontidae</taxon>
        <taxon>Petromyzon</taxon>
    </lineage>
</organism>
<dbReference type="GeneID" id="116942558"/>
<name>A0AAJ7T3J1_PETMA</name>
<proteinExistence type="predicted"/>